<dbReference type="RefSeq" id="WP_183214209.1">
    <property type="nucleotide sequence ID" value="NZ_JACHOR010000005.1"/>
</dbReference>
<protein>
    <recommendedName>
        <fullName evidence="2">DUF418 domain-containing protein</fullName>
    </recommendedName>
</protein>
<dbReference type="PANTHER" id="PTHR30590:SF2">
    <property type="entry name" value="INNER MEMBRANE PROTEIN"/>
    <property type="match status" value="1"/>
</dbReference>
<feature type="transmembrane region" description="Helical" evidence="1">
    <location>
        <begin position="378"/>
        <end position="398"/>
    </location>
</feature>
<organism evidence="3 4">
    <name type="scientific">Brevundimonas variabilis</name>
    <dbReference type="NCBI Taxonomy" id="74312"/>
    <lineage>
        <taxon>Bacteria</taxon>
        <taxon>Pseudomonadati</taxon>
        <taxon>Pseudomonadota</taxon>
        <taxon>Alphaproteobacteria</taxon>
        <taxon>Caulobacterales</taxon>
        <taxon>Caulobacteraceae</taxon>
        <taxon>Brevundimonas</taxon>
    </lineage>
</organism>
<dbReference type="Pfam" id="PF04235">
    <property type="entry name" value="DUF418"/>
    <property type="match status" value="1"/>
</dbReference>
<gene>
    <name evidence="3" type="ORF">GGR13_002828</name>
</gene>
<evidence type="ECO:0000259" key="2">
    <source>
        <dbReference type="Pfam" id="PF04235"/>
    </source>
</evidence>
<dbReference type="PANTHER" id="PTHR30590">
    <property type="entry name" value="INNER MEMBRANE PROTEIN"/>
    <property type="match status" value="1"/>
</dbReference>
<keyword evidence="1" id="KW-0472">Membrane</keyword>
<feature type="transmembrane region" description="Helical" evidence="1">
    <location>
        <begin position="121"/>
        <end position="150"/>
    </location>
</feature>
<reference evidence="3 4" key="1">
    <citation type="submission" date="2020-08" db="EMBL/GenBank/DDBJ databases">
        <title>Genomic Encyclopedia of Type Strains, Phase IV (KMG-IV): sequencing the most valuable type-strain genomes for metagenomic binning, comparative biology and taxonomic classification.</title>
        <authorList>
            <person name="Goeker M."/>
        </authorList>
    </citation>
    <scope>NUCLEOTIDE SEQUENCE [LARGE SCALE GENOMIC DNA]</scope>
    <source>
        <strain evidence="3 4">DSM 4737</strain>
    </source>
</reference>
<dbReference type="InterPro" id="IPR052529">
    <property type="entry name" value="Bact_Transport_Assoc"/>
</dbReference>
<keyword evidence="1" id="KW-1133">Transmembrane helix</keyword>
<feature type="transmembrane region" description="Helical" evidence="1">
    <location>
        <begin position="232"/>
        <end position="257"/>
    </location>
</feature>
<feature type="transmembrane region" description="Helical" evidence="1">
    <location>
        <begin position="309"/>
        <end position="328"/>
    </location>
</feature>
<evidence type="ECO:0000313" key="4">
    <source>
        <dbReference type="Proteomes" id="UP000545037"/>
    </source>
</evidence>
<sequence>MTFETTTGGTAPAPAAALAPVAVKDRVVTLDVLRGFAVLGILAMNAAAFAWPFDLMMSPDLAPYLNNGILAPADRTAAWVNDVFFSDKMRSLFSMLFGVSIFLVGGERSDRARGALLQRRLLWLGLIGLIHGLVFWFGDILLLYALSGLIMLLCRSWSAKKLLWVGGGITLFFALCQAGGSIGMAALPPDVAAKFGGSGSNPFGATPESIVQSIAVYKDGLFGNFIANAKGWVFSALFALPIMPFATVPLMMIGLGLYKTGFWAGRAPVWIYGLLMALTAVNLSFLGLYEGQELAVPKAENPSRGLADAMGSFAPLVTLGYASALILLSTRGAAIVTRIFAPVGRMAFTNYLTQTLIMTSLFYMPWGPRWFGEVTPAGLWPIVGAIWVLQLVWSPLWLARFEMGPLEWVWRCLTYGRRVPFRKVAVA</sequence>
<comment type="caution">
    <text evidence="3">The sequence shown here is derived from an EMBL/GenBank/DDBJ whole genome shotgun (WGS) entry which is preliminary data.</text>
</comment>
<feature type="transmembrane region" description="Helical" evidence="1">
    <location>
        <begin position="348"/>
        <end position="366"/>
    </location>
</feature>
<feature type="transmembrane region" description="Helical" evidence="1">
    <location>
        <begin position="162"/>
        <end position="187"/>
    </location>
</feature>
<dbReference type="Proteomes" id="UP000545037">
    <property type="component" value="Unassembled WGS sequence"/>
</dbReference>
<dbReference type="InterPro" id="IPR007349">
    <property type="entry name" value="DUF418"/>
</dbReference>
<keyword evidence="4" id="KW-1185">Reference proteome</keyword>
<accession>A0A7W9FFA1</accession>
<evidence type="ECO:0000313" key="3">
    <source>
        <dbReference type="EMBL" id="MBB5747207.1"/>
    </source>
</evidence>
<dbReference type="EMBL" id="JACHOR010000005">
    <property type="protein sequence ID" value="MBB5747207.1"/>
    <property type="molecule type" value="Genomic_DNA"/>
</dbReference>
<feature type="transmembrane region" description="Helical" evidence="1">
    <location>
        <begin position="269"/>
        <end position="289"/>
    </location>
</feature>
<feature type="transmembrane region" description="Helical" evidence="1">
    <location>
        <begin position="92"/>
        <end position="109"/>
    </location>
</feature>
<dbReference type="AlphaFoldDB" id="A0A7W9FFA1"/>
<keyword evidence="1" id="KW-0812">Transmembrane</keyword>
<evidence type="ECO:0000256" key="1">
    <source>
        <dbReference type="SAM" id="Phobius"/>
    </source>
</evidence>
<name>A0A7W9FFA1_9CAUL</name>
<feature type="transmembrane region" description="Helical" evidence="1">
    <location>
        <begin position="32"/>
        <end position="51"/>
    </location>
</feature>
<proteinExistence type="predicted"/>
<feature type="domain" description="DUF418" evidence="2">
    <location>
        <begin position="261"/>
        <end position="416"/>
    </location>
</feature>